<proteinExistence type="predicted"/>
<accession>A0A699UMX1</accession>
<dbReference type="AlphaFoldDB" id="A0A699UMX1"/>
<protein>
    <submittedName>
        <fullName evidence="1">Uncharacterized protein</fullName>
    </submittedName>
</protein>
<gene>
    <name evidence="1" type="ORF">Tci_895826</name>
</gene>
<dbReference type="EMBL" id="BKCJ011347955">
    <property type="protein sequence ID" value="GFD23857.1"/>
    <property type="molecule type" value="Genomic_DNA"/>
</dbReference>
<organism evidence="1">
    <name type="scientific">Tanacetum cinerariifolium</name>
    <name type="common">Dalmatian daisy</name>
    <name type="synonym">Chrysanthemum cinerariifolium</name>
    <dbReference type="NCBI Taxonomy" id="118510"/>
    <lineage>
        <taxon>Eukaryota</taxon>
        <taxon>Viridiplantae</taxon>
        <taxon>Streptophyta</taxon>
        <taxon>Embryophyta</taxon>
        <taxon>Tracheophyta</taxon>
        <taxon>Spermatophyta</taxon>
        <taxon>Magnoliopsida</taxon>
        <taxon>eudicotyledons</taxon>
        <taxon>Gunneridae</taxon>
        <taxon>Pentapetalae</taxon>
        <taxon>asterids</taxon>
        <taxon>campanulids</taxon>
        <taxon>Asterales</taxon>
        <taxon>Asteraceae</taxon>
        <taxon>Asteroideae</taxon>
        <taxon>Anthemideae</taxon>
        <taxon>Anthemidinae</taxon>
        <taxon>Tanacetum</taxon>
    </lineage>
</organism>
<comment type="caution">
    <text evidence="1">The sequence shown here is derived from an EMBL/GenBank/DDBJ whole genome shotgun (WGS) entry which is preliminary data.</text>
</comment>
<evidence type="ECO:0000313" key="1">
    <source>
        <dbReference type="EMBL" id="GFD23857.1"/>
    </source>
</evidence>
<sequence length="92" mass="9860">MLMRLCLSSNFSARIGETMIASAHPSVGARSISAIVRFSVIVATGILTDNEERELKPINQTYVSVALRLKNVQASGGVGKREAIKNLSPFGL</sequence>
<name>A0A699UMX1_TANCI</name>
<reference evidence="1" key="1">
    <citation type="journal article" date="2019" name="Sci. Rep.">
        <title>Draft genome of Tanacetum cinerariifolium, the natural source of mosquito coil.</title>
        <authorList>
            <person name="Yamashiro T."/>
            <person name="Shiraishi A."/>
            <person name="Satake H."/>
            <person name="Nakayama K."/>
        </authorList>
    </citation>
    <scope>NUCLEOTIDE SEQUENCE</scope>
</reference>